<evidence type="ECO:0000256" key="4">
    <source>
        <dbReference type="ARBA" id="ARBA00008655"/>
    </source>
</evidence>
<keyword evidence="9" id="KW-1208">Phospholipid metabolism</keyword>
<dbReference type="EC" id="2.3.1.51" evidence="5 9"/>
<accession>A0A0N8KKT1</accession>
<feature type="domain" description="Phospholipid/glycerol acyltransferase" evidence="11">
    <location>
        <begin position="67"/>
        <end position="182"/>
    </location>
</feature>
<keyword evidence="7 9" id="KW-0808">Transferase</keyword>
<name>A0A0N8KKT1_9GAMM</name>
<dbReference type="GO" id="GO:0016024">
    <property type="term" value="P:CDP-diacylglycerol biosynthetic process"/>
    <property type="evidence" value="ECO:0007669"/>
    <property type="project" value="UniProtKB-UniPathway"/>
</dbReference>
<dbReference type="Pfam" id="PF01553">
    <property type="entry name" value="Acyltransferase"/>
    <property type="match status" value="1"/>
</dbReference>
<sequence>MALLRKVLAWISVAVLCCLALVMYLARPFNPDNNRLLGRALARVGRCMLGMKRPLYGAENVPQGRPTVIIANHQQNDDLFVLGDLLPPRTVTVGKSALLWTPFFGQVFWLGGNIILNRSRSRKAVAVMQATSDAINRQNKSIWVFPEGTRSRGRGLGKFKKGAFHAAVAAGAPITMVCAAEYHGKTRGWFGARASVPVRILPPVETRGMTADDIPELMAKCHQQMSEAIASLAATSGTS</sequence>
<dbReference type="GO" id="GO:0003841">
    <property type="term" value="F:1-acylglycerol-3-phosphate O-acyltransferase activity"/>
    <property type="evidence" value="ECO:0007669"/>
    <property type="project" value="UniProtKB-UniRule"/>
</dbReference>
<dbReference type="PANTHER" id="PTHR10434:SF11">
    <property type="entry name" value="1-ACYL-SN-GLYCEROL-3-PHOSPHATE ACYLTRANSFERASE"/>
    <property type="match status" value="1"/>
</dbReference>
<evidence type="ECO:0000256" key="9">
    <source>
        <dbReference type="RuleBase" id="RU361267"/>
    </source>
</evidence>
<keyword evidence="8 9" id="KW-0012">Acyltransferase</keyword>
<dbReference type="UniPathway" id="UPA00557">
    <property type="reaction ID" value="UER00613"/>
</dbReference>
<comment type="similarity">
    <text evidence="4 9">Belongs to the 1-acyl-sn-glycerol-3-phosphate acyltransferase family.</text>
</comment>
<evidence type="ECO:0000256" key="6">
    <source>
        <dbReference type="ARBA" id="ARBA00016139"/>
    </source>
</evidence>
<keyword evidence="10" id="KW-0812">Transmembrane</keyword>
<organism evidence="12 13">
    <name type="scientific">Marinobacter excellens HL-55</name>
    <dbReference type="NCBI Taxonomy" id="1305731"/>
    <lineage>
        <taxon>Bacteria</taxon>
        <taxon>Pseudomonadati</taxon>
        <taxon>Pseudomonadota</taxon>
        <taxon>Gammaproteobacteria</taxon>
        <taxon>Pseudomonadales</taxon>
        <taxon>Marinobacteraceae</taxon>
        <taxon>Marinobacter</taxon>
    </lineage>
</organism>
<feature type="transmembrane region" description="Helical" evidence="10">
    <location>
        <begin position="7"/>
        <end position="26"/>
    </location>
</feature>
<evidence type="ECO:0000256" key="7">
    <source>
        <dbReference type="ARBA" id="ARBA00022679"/>
    </source>
</evidence>
<keyword evidence="10" id="KW-1133">Transmembrane helix</keyword>
<evidence type="ECO:0000313" key="13">
    <source>
        <dbReference type="Proteomes" id="UP000050416"/>
    </source>
</evidence>
<evidence type="ECO:0000256" key="8">
    <source>
        <dbReference type="ARBA" id="ARBA00023315"/>
    </source>
</evidence>
<gene>
    <name evidence="12" type="primary">plsC</name>
    <name evidence="12" type="ORF">HLUCCX14_08005</name>
</gene>
<evidence type="ECO:0000256" key="1">
    <source>
        <dbReference type="ARBA" id="ARBA00001141"/>
    </source>
</evidence>
<feature type="transmembrane region" description="Helical" evidence="10">
    <location>
        <begin position="97"/>
        <end position="116"/>
    </location>
</feature>
<dbReference type="GO" id="GO:0006654">
    <property type="term" value="P:phosphatidic acid biosynthetic process"/>
    <property type="evidence" value="ECO:0007669"/>
    <property type="project" value="TreeGrafter"/>
</dbReference>
<dbReference type="PATRIC" id="fig|1305731.5.peg.3505"/>
<evidence type="ECO:0000256" key="2">
    <source>
        <dbReference type="ARBA" id="ARBA00004728"/>
    </source>
</evidence>
<comment type="pathway">
    <text evidence="2">Phospholipid metabolism; CDP-diacylglycerol biosynthesis; CDP-diacylglycerol from sn-glycerol 3-phosphate: step 2/3.</text>
</comment>
<evidence type="ECO:0000256" key="5">
    <source>
        <dbReference type="ARBA" id="ARBA00013211"/>
    </source>
</evidence>
<comment type="domain">
    <text evidence="9">The HXXXXD motif is essential for acyltransferase activity and may constitute the binding site for the phosphate moiety of the glycerol-3-phosphate.</text>
</comment>
<keyword evidence="9" id="KW-0594">Phospholipid biosynthesis</keyword>
<dbReference type="Proteomes" id="UP000050416">
    <property type="component" value="Unassembled WGS sequence"/>
</dbReference>
<evidence type="ECO:0000313" key="12">
    <source>
        <dbReference type="EMBL" id="KPQ29002.1"/>
    </source>
</evidence>
<proteinExistence type="inferred from homology"/>
<dbReference type="CDD" id="cd07989">
    <property type="entry name" value="LPLAT_AGPAT-like"/>
    <property type="match status" value="1"/>
</dbReference>
<dbReference type="PANTHER" id="PTHR10434">
    <property type="entry name" value="1-ACYL-SN-GLYCEROL-3-PHOSPHATE ACYLTRANSFERASE"/>
    <property type="match status" value="1"/>
</dbReference>
<dbReference type="AlphaFoldDB" id="A0A0N8KKT1"/>
<comment type="caution">
    <text evidence="12">The sequence shown here is derived from an EMBL/GenBank/DDBJ whole genome shotgun (WGS) entry which is preliminary data.</text>
</comment>
<dbReference type="STRING" id="1305731.GCA_000934705_03272"/>
<reference evidence="12 13" key="1">
    <citation type="submission" date="2015-09" db="EMBL/GenBank/DDBJ databases">
        <title>Identification and resolution of microdiversity through metagenomic sequencing of parallel consortia.</title>
        <authorList>
            <person name="Nelson W.C."/>
            <person name="Romine M.F."/>
            <person name="Lindemann S.R."/>
        </authorList>
    </citation>
    <scope>NUCLEOTIDE SEQUENCE [LARGE SCALE GENOMIC DNA]</scope>
    <source>
        <strain evidence="12">HL-55</strain>
    </source>
</reference>
<comment type="pathway">
    <text evidence="3">Lipid metabolism.</text>
</comment>
<comment type="catalytic activity">
    <reaction evidence="1 9">
        <text>a 1-acyl-sn-glycero-3-phosphate + an acyl-CoA = a 1,2-diacyl-sn-glycero-3-phosphate + CoA</text>
        <dbReference type="Rhea" id="RHEA:19709"/>
        <dbReference type="ChEBI" id="CHEBI:57287"/>
        <dbReference type="ChEBI" id="CHEBI:57970"/>
        <dbReference type="ChEBI" id="CHEBI:58342"/>
        <dbReference type="ChEBI" id="CHEBI:58608"/>
        <dbReference type="EC" id="2.3.1.51"/>
    </reaction>
</comment>
<evidence type="ECO:0000259" key="11">
    <source>
        <dbReference type="SMART" id="SM00563"/>
    </source>
</evidence>
<evidence type="ECO:0000256" key="10">
    <source>
        <dbReference type="SAM" id="Phobius"/>
    </source>
</evidence>
<dbReference type="OrthoDB" id="5290997at2"/>
<evidence type="ECO:0000256" key="3">
    <source>
        <dbReference type="ARBA" id="ARBA00005189"/>
    </source>
</evidence>
<dbReference type="NCBIfam" id="TIGR00530">
    <property type="entry name" value="AGP_acyltrn"/>
    <property type="match status" value="1"/>
</dbReference>
<dbReference type="InterPro" id="IPR002123">
    <property type="entry name" value="Plipid/glycerol_acylTrfase"/>
</dbReference>
<dbReference type="SUPFAM" id="SSF69593">
    <property type="entry name" value="Glycerol-3-phosphate (1)-acyltransferase"/>
    <property type="match status" value="1"/>
</dbReference>
<dbReference type="SMART" id="SM00563">
    <property type="entry name" value="PlsC"/>
    <property type="match status" value="1"/>
</dbReference>
<keyword evidence="9" id="KW-0443">Lipid metabolism</keyword>
<keyword evidence="10" id="KW-0472">Membrane</keyword>
<keyword evidence="9" id="KW-0444">Lipid biosynthesis</keyword>
<dbReference type="GO" id="GO:0005886">
    <property type="term" value="C:plasma membrane"/>
    <property type="evidence" value="ECO:0007669"/>
    <property type="project" value="TreeGrafter"/>
</dbReference>
<protein>
    <recommendedName>
        <fullName evidence="6 9">1-acyl-sn-glycerol-3-phosphate acyltransferase</fullName>
        <ecNumber evidence="5 9">2.3.1.51</ecNumber>
    </recommendedName>
</protein>
<dbReference type="InterPro" id="IPR004552">
    <property type="entry name" value="AGP_acyltrans"/>
</dbReference>
<dbReference type="EMBL" id="LJZQ01000009">
    <property type="protein sequence ID" value="KPQ29002.1"/>
    <property type="molecule type" value="Genomic_DNA"/>
</dbReference>